<comment type="caution">
    <text evidence="1">The sequence shown here is derived from an EMBL/GenBank/DDBJ whole genome shotgun (WGS) entry which is preliminary data.</text>
</comment>
<proteinExistence type="predicted"/>
<evidence type="ECO:0000313" key="2">
    <source>
        <dbReference type="Proteomes" id="UP000824120"/>
    </source>
</evidence>
<sequence>MLIQVQNDVMNTIVEFQDRGEFKKSMNASFIVTMPDGRELRALMIPCFFVMQLRPNWIRTSSHLVSGSVRS</sequence>
<dbReference type="AlphaFoldDB" id="A0A9J6A4N0"/>
<organism evidence="1 2">
    <name type="scientific">Solanum commersonii</name>
    <name type="common">Commerson's wild potato</name>
    <name type="synonym">Commerson's nightshade</name>
    <dbReference type="NCBI Taxonomy" id="4109"/>
    <lineage>
        <taxon>Eukaryota</taxon>
        <taxon>Viridiplantae</taxon>
        <taxon>Streptophyta</taxon>
        <taxon>Embryophyta</taxon>
        <taxon>Tracheophyta</taxon>
        <taxon>Spermatophyta</taxon>
        <taxon>Magnoliopsida</taxon>
        <taxon>eudicotyledons</taxon>
        <taxon>Gunneridae</taxon>
        <taxon>Pentapetalae</taxon>
        <taxon>asterids</taxon>
        <taxon>lamiids</taxon>
        <taxon>Solanales</taxon>
        <taxon>Solanaceae</taxon>
        <taxon>Solanoideae</taxon>
        <taxon>Solaneae</taxon>
        <taxon>Solanum</taxon>
    </lineage>
</organism>
<protein>
    <submittedName>
        <fullName evidence="1">Uncharacterized protein</fullName>
    </submittedName>
</protein>
<gene>
    <name evidence="1" type="ORF">H5410_019130</name>
</gene>
<dbReference type="EMBL" id="JACXVP010000003">
    <property type="protein sequence ID" value="KAG5619306.1"/>
    <property type="molecule type" value="Genomic_DNA"/>
</dbReference>
<dbReference type="Proteomes" id="UP000824120">
    <property type="component" value="Chromosome 3"/>
</dbReference>
<name>A0A9J6A4N0_SOLCO</name>
<accession>A0A9J6A4N0</accession>
<keyword evidence="2" id="KW-1185">Reference proteome</keyword>
<evidence type="ECO:0000313" key="1">
    <source>
        <dbReference type="EMBL" id="KAG5619306.1"/>
    </source>
</evidence>
<reference evidence="1 2" key="1">
    <citation type="submission" date="2020-09" db="EMBL/GenBank/DDBJ databases">
        <title>De no assembly of potato wild relative species, Solanum commersonii.</title>
        <authorList>
            <person name="Cho K."/>
        </authorList>
    </citation>
    <scope>NUCLEOTIDE SEQUENCE [LARGE SCALE GENOMIC DNA]</scope>
    <source>
        <strain evidence="1">LZ3.2</strain>
        <tissue evidence="1">Leaf</tissue>
    </source>
</reference>